<evidence type="ECO:0000313" key="4">
    <source>
        <dbReference type="Proteomes" id="UP000314285"/>
    </source>
</evidence>
<proteinExistence type="predicted"/>
<dbReference type="InterPro" id="IPR026875">
    <property type="entry name" value="PHydrolase_assoc_dom"/>
</dbReference>
<evidence type="ECO:0000313" key="3">
    <source>
        <dbReference type="EMBL" id="TNX93574.1"/>
    </source>
</evidence>
<comment type="caution">
    <text evidence="3">The sequence shown here is derived from an EMBL/GenBank/DDBJ whole genome shotgun (WGS) entry which is preliminary data.</text>
</comment>
<dbReference type="EMBL" id="VFBM01000002">
    <property type="protein sequence ID" value="TNX93574.1"/>
    <property type="molecule type" value="Genomic_DNA"/>
</dbReference>
<organism evidence="3 4">
    <name type="scientific">Acinetobacter radioresistens</name>
    <dbReference type="NCBI Taxonomy" id="40216"/>
    <lineage>
        <taxon>Bacteria</taxon>
        <taxon>Pseudomonadati</taxon>
        <taxon>Pseudomonadota</taxon>
        <taxon>Gammaproteobacteria</taxon>
        <taxon>Moraxellales</taxon>
        <taxon>Moraxellaceae</taxon>
        <taxon>Acinetobacter</taxon>
    </lineage>
</organism>
<sequence>MENISENINKLLSFIQPVRLRKTSKVSETLLEATESDKGRVINSPAFRRLQQKAQVFPLEANASVRSRLTHSIEVAHIGCYIAQEILYKIQKEYKVEGLDFEKMTSFVNTVETACLLHDIGNPPFGHLGEAAIRQWFKKQIDNYKNNLGECMFKELSSNINNLDLHKFDGNPQGFRLIRLLSGNDEFGLNLTCSLLLSTVKYPYTIDKIQNNEKIGIFKLCYPSYQEACKKINWPEGKHFPLKNIMDTADFIAYSMSDLEDAIEKQIVTEKQIISYFVEFFNRNKEIDASTIFNVDKLSHEQLNFLKFKTCIINTAAKEAATNFCANLSLLLDGTDNIELIEENTDIHKILDEVFDYAKKNIYCHESAEKIELAGRNIIQGLLNHCEILMCLSEDKFNCLLKYPEKSMLSPKKLGLDFELRLLRRLPKNHIKKYILSVEADPSNEIIYRAHLIVDYISGMTDDFALEMYQLLEGIRIQ</sequence>
<dbReference type="InterPro" id="IPR006261">
    <property type="entry name" value="dGTPase"/>
</dbReference>
<evidence type="ECO:0000259" key="2">
    <source>
        <dbReference type="PROSITE" id="PS51831"/>
    </source>
</evidence>
<dbReference type="PROSITE" id="PS51831">
    <property type="entry name" value="HD"/>
    <property type="match status" value="1"/>
</dbReference>
<accession>A0A8H2K0S9</accession>
<name>A0A8H2K0S9_ACIRA</name>
<dbReference type="RefSeq" id="WP_005015322.1">
    <property type="nucleotide sequence ID" value="NZ_CABKOV010000018.1"/>
</dbReference>
<dbReference type="Proteomes" id="UP000314285">
    <property type="component" value="Unassembled WGS sequence"/>
</dbReference>
<dbReference type="PANTHER" id="PTHR11373:SF32">
    <property type="entry name" value="DEOXYGUANOSINETRIPHOSPHATE TRIPHOSPHOHYDROLASE"/>
    <property type="match status" value="1"/>
</dbReference>
<dbReference type="PANTHER" id="PTHR11373">
    <property type="entry name" value="DEOXYNUCLEOSIDE TRIPHOSPHATE TRIPHOSPHOHYDROLASE"/>
    <property type="match status" value="1"/>
</dbReference>
<dbReference type="Pfam" id="PF13286">
    <property type="entry name" value="HD_assoc"/>
    <property type="match status" value="1"/>
</dbReference>
<gene>
    <name evidence="3" type="primary">dgt</name>
    <name evidence="3" type="ORF">FHY67_03800</name>
</gene>
<protein>
    <submittedName>
        <fullName evidence="3">DNTP triphosphohydrolase</fullName>
    </submittedName>
</protein>
<dbReference type="NCBIfam" id="TIGR01353">
    <property type="entry name" value="dGTP_triPase"/>
    <property type="match status" value="1"/>
</dbReference>
<dbReference type="GO" id="GO:0008832">
    <property type="term" value="F:dGTPase activity"/>
    <property type="evidence" value="ECO:0007669"/>
    <property type="project" value="TreeGrafter"/>
</dbReference>
<dbReference type="GO" id="GO:0006203">
    <property type="term" value="P:dGTP catabolic process"/>
    <property type="evidence" value="ECO:0007669"/>
    <property type="project" value="TreeGrafter"/>
</dbReference>
<dbReference type="InterPro" id="IPR050135">
    <property type="entry name" value="dGTPase-like"/>
</dbReference>
<dbReference type="Pfam" id="PF01966">
    <property type="entry name" value="HD"/>
    <property type="match status" value="1"/>
</dbReference>
<dbReference type="InterPro" id="IPR003607">
    <property type="entry name" value="HD/PDEase_dom"/>
</dbReference>
<dbReference type="Gene3D" id="1.10.3210.10">
    <property type="entry name" value="Hypothetical protein af1432"/>
    <property type="match status" value="1"/>
</dbReference>
<evidence type="ECO:0000256" key="1">
    <source>
        <dbReference type="ARBA" id="ARBA00022801"/>
    </source>
</evidence>
<keyword evidence="1 3" id="KW-0378">Hydrolase</keyword>
<dbReference type="AlphaFoldDB" id="A0A8H2K0S9"/>
<dbReference type="InterPro" id="IPR006674">
    <property type="entry name" value="HD_domain"/>
</dbReference>
<feature type="domain" description="HD" evidence="2">
    <location>
        <begin position="68"/>
        <end position="255"/>
    </location>
</feature>
<reference evidence="3 4" key="1">
    <citation type="submission" date="2019-06" db="EMBL/GenBank/DDBJ databases">
        <title>Genome of Acinetobacter radioresistens APH1, a phenol degrading strain.</title>
        <authorList>
            <person name="Liu Y."/>
        </authorList>
    </citation>
    <scope>NUCLEOTIDE SEQUENCE [LARGE SCALE GENOMIC DNA]</scope>
    <source>
        <strain evidence="3 4">APH1</strain>
    </source>
</reference>
<dbReference type="SMART" id="SM00471">
    <property type="entry name" value="HDc"/>
    <property type="match status" value="1"/>
</dbReference>
<dbReference type="SUPFAM" id="SSF109604">
    <property type="entry name" value="HD-domain/PDEase-like"/>
    <property type="match status" value="1"/>
</dbReference>
<dbReference type="CDD" id="cd00077">
    <property type="entry name" value="HDc"/>
    <property type="match status" value="1"/>
</dbReference>